<dbReference type="RefSeq" id="WP_202197557.1">
    <property type="nucleotide sequence ID" value="NZ_BAAATO010000025.1"/>
</dbReference>
<proteinExistence type="predicted"/>
<accession>A0ABQ3T3S8</accession>
<feature type="region of interest" description="Disordered" evidence="1">
    <location>
        <begin position="76"/>
        <end position="98"/>
    </location>
</feature>
<protein>
    <submittedName>
        <fullName evidence="2">Uncharacterized protein</fullName>
    </submittedName>
</protein>
<sequence length="98" mass="10757">MRPPFRFPEFPEDLITLQRAWQQTYADLAQAPAGAGTTALRRRLITLSGTLCTHPHWAPPTAWRAGGVELRRAARIRTSAPSDGDGGGIPVSRRVPRT</sequence>
<dbReference type="EMBL" id="BNED01000005">
    <property type="protein sequence ID" value="GHI75037.1"/>
    <property type="molecule type" value="Genomic_DNA"/>
</dbReference>
<comment type="caution">
    <text evidence="2">The sequence shown here is derived from an EMBL/GenBank/DDBJ whole genome shotgun (WGS) entry which is preliminary data.</text>
</comment>
<evidence type="ECO:0000256" key="1">
    <source>
        <dbReference type="SAM" id="MobiDB-lite"/>
    </source>
</evidence>
<dbReference type="Proteomes" id="UP000608522">
    <property type="component" value="Unassembled WGS sequence"/>
</dbReference>
<organism evidence="2 3">
    <name type="scientific">Streptomyces spororaveus</name>
    <dbReference type="NCBI Taxonomy" id="284039"/>
    <lineage>
        <taxon>Bacteria</taxon>
        <taxon>Bacillati</taxon>
        <taxon>Actinomycetota</taxon>
        <taxon>Actinomycetes</taxon>
        <taxon>Kitasatosporales</taxon>
        <taxon>Streptomycetaceae</taxon>
        <taxon>Streptomyces</taxon>
    </lineage>
</organism>
<keyword evidence="3" id="KW-1185">Reference proteome</keyword>
<name>A0ABQ3T3S8_9ACTN</name>
<reference evidence="3" key="1">
    <citation type="submission" date="2023-07" db="EMBL/GenBank/DDBJ databases">
        <title>Whole genome shotgun sequence of Streptomyces spororaveus NBRC 15456.</title>
        <authorList>
            <person name="Komaki H."/>
            <person name="Tamura T."/>
        </authorList>
    </citation>
    <scope>NUCLEOTIDE SEQUENCE [LARGE SCALE GENOMIC DNA]</scope>
    <source>
        <strain evidence="3">NBRC 15456</strain>
    </source>
</reference>
<evidence type="ECO:0000313" key="3">
    <source>
        <dbReference type="Proteomes" id="UP000608522"/>
    </source>
</evidence>
<gene>
    <name evidence="2" type="ORF">Sspor_05980</name>
</gene>
<evidence type="ECO:0000313" key="2">
    <source>
        <dbReference type="EMBL" id="GHI75037.1"/>
    </source>
</evidence>